<organism evidence="2 3">
    <name type="scientific">Trichonephila clavipes</name>
    <name type="common">Golden silk orbweaver</name>
    <name type="synonym">Nephila clavipes</name>
    <dbReference type="NCBI Taxonomy" id="2585209"/>
    <lineage>
        <taxon>Eukaryota</taxon>
        <taxon>Metazoa</taxon>
        <taxon>Ecdysozoa</taxon>
        <taxon>Arthropoda</taxon>
        <taxon>Chelicerata</taxon>
        <taxon>Arachnida</taxon>
        <taxon>Araneae</taxon>
        <taxon>Araneomorphae</taxon>
        <taxon>Entelegynae</taxon>
        <taxon>Araneoidea</taxon>
        <taxon>Nephilidae</taxon>
        <taxon>Trichonephila</taxon>
    </lineage>
</organism>
<name>A0A8X6V059_TRICX</name>
<sequence length="88" mass="10189">MVKENRHPIDNRRSLSRKNPVASTSCDNLLMVSYSRRYSVKEKMWQAKRLGRGNEEGGVEFSLRSTEKSTRGATCELEMPQKTVWKIL</sequence>
<evidence type="ECO:0000256" key="1">
    <source>
        <dbReference type="SAM" id="MobiDB-lite"/>
    </source>
</evidence>
<feature type="compositionally biased region" description="Basic and acidic residues" evidence="1">
    <location>
        <begin position="1"/>
        <end position="13"/>
    </location>
</feature>
<reference evidence="2" key="1">
    <citation type="submission" date="2020-08" db="EMBL/GenBank/DDBJ databases">
        <title>Multicomponent nature underlies the extraordinary mechanical properties of spider dragline silk.</title>
        <authorList>
            <person name="Kono N."/>
            <person name="Nakamura H."/>
            <person name="Mori M."/>
            <person name="Yoshida Y."/>
            <person name="Ohtoshi R."/>
            <person name="Malay A.D."/>
            <person name="Moran D.A.P."/>
            <person name="Tomita M."/>
            <person name="Numata K."/>
            <person name="Arakawa K."/>
        </authorList>
    </citation>
    <scope>NUCLEOTIDE SEQUENCE</scope>
</reference>
<comment type="caution">
    <text evidence="2">The sequence shown here is derived from an EMBL/GenBank/DDBJ whole genome shotgun (WGS) entry which is preliminary data.</text>
</comment>
<dbReference type="AlphaFoldDB" id="A0A8X6V059"/>
<evidence type="ECO:0000313" key="3">
    <source>
        <dbReference type="Proteomes" id="UP000887159"/>
    </source>
</evidence>
<dbReference type="EMBL" id="BMAU01021098">
    <property type="protein sequence ID" value="GFX90407.1"/>
    <property type="molecule type" value="Genomic_DNA"/>
</dbReference>
<gene>
    <name evidence="2" type="ORF">TNCV_5067941</name>
</gene>
<dbReference type="Proteomes" id="UP000887159">
    <property type="component" value="Unassembled WGS sequence"/>
</dbReference>
<evidence type="ECO:0000313" key="2">
    <source>
        <dbReference type="EMBL" id="GFX90407.1"/>
    </source>
</evidence>
<proteinExistence type="predicted"/>
<feature type="region of interest" description="Disordered" evidence="1">
    <location>
        <begin position="1"/>
        <end position="20"/>
    </location>
</feature>
<keyword evidence="3" id="KW-1185">Reference proteome</keyword>
<protein>
    <submittedName>
        <fullName evidence="2">Uncharacterized protein</fullName>
    </submittedName>
</protein>
<accession>A0A8X6V059</accession>